<dbReference type="Proteomes" id="UP000223913">
    <property type="component" value="Unassembled WGS sequence"/>
</dbReference>
<evidence type="ECO:0000313" key="2">
    <source>
        <dbReference type="Proteomes" id="UP000223913"/>
    </source>
</evidence>
<proteinExistence type="predicted"/>
<dbReference type="InterPro" id="IPR032274">
    <property type="entry name" value="DUF4835"/>
</dbReference>
<evidence type="ECO:0000313" key="1">
    <source>
        <dbReference type="EMBL" id="PHN04404.1"/>
    </source>
</evidence>
<reference evidence="1 2" key="1">
    <citation type="submission" date="2017-10" db="EMBL/GenBank/DDBJ databases">
        <title>The draft genome sequence of Lewinella nigricans NBRC 102662.</title>
        <authorList>
            <person name="Wang K."/>
        </authorList>
    </citation>
    <scope>NUCLEOTIDE SEQUENCE [LARGE SCALE GENOMIC DNA]</scope>
    <source>
        <strain evidence="1 2">NBRC 102662</strain>
    </source>
</reference>
<dbReference type="AlphaFoldDB" id="A0A2D0N7B2"/>
<protein>
    <submittedName>
        <fullName evidence="1">DUF4835 domain-containing protein</fullName>
    </submittedName>
</protein>
<name>A0A2D0N7B2_FLAN2</name>
<accession>A0A2D0N7B2</accession>
<gene>
    <name evidence="1" type="ORF">CRP01_20560</name>
</gene>
<comment type="caution">
    <text evidence="1">The sequence shown here is derived from an EMBL/GenBank/DDBJ whole genome shotgun (WGS) entry which is preliminary data.</text>
</comment>
<dbReference type="Pfam" id="PF16119">
    <property type="entry name" value="DUF4835"/>
    <property type="match status" value="1"/>
</dbReference>
<sequence>MFDNPAGSRIHKYTMSRLLLIGAFVLGVIGLQAQELNVNVKVNTQKLQTVDPKVFETLEQTITEFLNSQKWTTDVFETQERINCNFILTIQEELSPTSFKADLAVQSSRPVYDSEYDTPLFNYIDKEVTFFYEQYQPVQYSRNQYNDNLSAVLAYYAFIILGKDYDSFSPMGGEPYFQLAQDILNSVPQSAASANPGWRSVESNRNRYWLIENIMSPRVRPLRQAMYNYHRQGLDLMSQDIETGRAVIAQALEEVGRVNQSYPNSMIVQLFNNEKSSELVEIFKMGSMDQQNEVIRLMSRLDPANASKYREIK</sequence>
<dbReference type="EMBL" id="PDUD01000025">
    <property type="protein sequence ID" value="PHN04404.1"/>
    <property type="molecule type" value="Genomic_DNA"/>
</dbReference>
<organism evidence="1 2">
    <name type="scientific">Flavilitoribacter nigricans (strain ATCC 23147 / DSM 23189 / NBRC 102662 / NCIMB 1420 / SS-2)</name>
    <name type="common">Lewinella nigricans</name>
    <dbReference type="NCBI Taxonomy" id="1122177"/>
    <lineage>
        <taxon>Bacteria</taxon>
        <taxon>Pseudomonadati</taxon>
        <taxon>Bacteroidota</taxon>
        <taxon>Saprospiria</taxon>
        <taxon>Saprospirales</taxon>
        <taxon>Lewinellaceae</taxon>
        <taxon>Flavilitoribacter</taxon>
    </lineage>
</organism>
<keyword evidence="2" id="KW-1185">Reference proteome</keyword>